<dbReference type="OrthoDB" id="4160772at2759"/>
<sequence>MAIAIDRRLIRGMGNFDKSSGTISKKDSDDLTLAHIFQSGHHEDIESRCYGLSAESLLGTSESTLYLFRQVSHAWHKFFQRRRFYI</sequence>
<evidence type="ECO:0000313" key="2">
    <source>
        <dbReference type="Proteomes" id="UP000091918"/>
    </source>
</evidence>
<keyword evidence="2" id="KW-1185">Reference proteome</keyword>
<evidence type="ECO:0000313" key="1">
    <source>
        <dbReference type="EMBL" id="OAX79369.1"/>
    </source>
</evidence>
<protein>
    <submittedName>
        <fullName evidence="1">Uncharacterized protein</fullName>
    </submittedName>
</protein>
<accession>A0A1B7NRF7</accession>
<dbReference type="AlphaFoldDB" id="A0A1B7NRF7"/>
<reference evidence="1 2" key="1">
    <citation type="submission" date="2015-07" db="EMBL/GenBank/DDBJ databases">
        <title>Emmonsia species relationships and genome sequence.</title>
        <authorList>
            <person name="Cuomo C.A."/>
            <person name="Schwartz I.S."/>
            <person name="Kenyon C."/>
            <person name="de Hoog G.S."/>
            <person name="Govender N.P."/>
            <person name="Botha A."/>
            <person name="Moreno L."/>
            <person name="de Vries M."/>
            <person name="Munoz J.F."/>
            <person name="Stielow J.B."/>
        </authorList>
    </citation>
    <scope>NUCLEOTIDE SEQUENCE [LARGE SCALE GENOMIC DNA]</scope>
    <source>
        <strain evidence="1 2">CBS 136260</strain>
    </source>
</reference>
<proteinExistence type="predicted"/>
<name>A0A1B7NRF7_9EURO</name>
<comment type="caution">
    <text evidence="1">The sequence shown here is derived from an EMBL/GenBank/DDBJ whole genome shotgun (WGS) entry which is preliminary data.</text>
</comment>
<gene>
    <name evidence="1" type="ORF">ACJ72_06315</name>
</gene>
<dbReference type="EMBL" id="LGUA01001049">
    <property type="protein sequence ID" value="OAX79369.1"/>
    <property type="molecule type" value="Genomic_DNA"/>
</dbReference>
<organism evidence="1 2">
    <name type="scientific">Emergomyces africanus</name>
    <dbReference type="NCBI Taxonomy" id="1955775"/>
    <lineage>
        <taxon>Eukaryota</taxon>
        <taxon>Fungi</taxon>
        <taxon>Dikarya</taxon>
        <taxon>Ascomycota</taxon>
        <taxon>Pezizomycotina</taxon>
        <taxon>Eurotiomycetes</taxon>
        <taxon>Eurotiomycetidae</taxon>
        <taxon>Onygenales</taxon>
        <taxon>Ajellomycetaceae</taxon>
        <taxon>Emergomyces</taxon>
    </lineage>
</organism>
<dbReference type="Proteomes" id="UP000091918">
    <property type="component" value="Unassembled WGS sequence"/>
</dbReference>